<reference evidence="2 3" key="1">
    <citation type="journal article" date="2007" name="Nat. Biotechnol.">
        <title>Complete genome sequence of the myxobacterium Sorangium cellulosum.</title>
        <authorList>
            <person name="Schneiker S."/>
            <person name="Perlova O."/>
            <person name="Kaiser O."/>
            <person name="Gerth K."/>
            <person name="Alici A."/>
            <person name="Altmeyer M.O."/>
            <person name="Bartels D."/>
            <person name="Bekel T."/>
            <person name="Beyer S."/>
            <person name="Bode E."/>
            <person name="Bode H.B."/>
            <person name="Bolten C.J."/>
            <person name="Choudhuri J.V."/>
            <person name="Doss S."/>
            <person name="Elnakady Y.A."/>
            <person name="Frank B."/>
            <person name="Gaigalat L."/>
            <person name="Goesmann A."/>
            <person name="Groeger C."/>
            <person name="Gross F."/>
            <person name="Jelsbak L."/>
            <person name="Jelsbak L."/>
            <person name="Kalinowski J."/>
            <person name="Kegler C."/>
            <person name="Knauber T."/>
            <person name="Konietzny S."/>
            <person name="Kopp M."/>
            <person name="Krause L."/>
            <person name="Krug D."/>
            <person name="Linke B."/>
            <person name="Mahmud T."/>
            <person name="Martinez-Arias R."/>
            <person name="McHardy A.C."/>
            <person name="Merai M."/>
            <person name="Meyer F."/>
            <person name="Mormann S."/>
            <person name="Munoz-Dorado J."/>
            <person name="Perez J."/>
            <person name="Pradella S."/>
            <person name="Rachid S."/>
            <person name="Raddatz G."/>
            <person name="Rosenau F."/>
            <person name="Rueckert C."/>
            <person name="Sasse F."/>
            <person name="Scharfe M."/>
            <person name="Schuster S.C."/>
            <person name="Suen G."/>
            <person name="Treuner-Lange A."/>
            <person name="Velicer G.J."/>
            <person name="Vorholter F.-J."/>
            <person name="Weissman K.J."/>
            <person name="Welch R.D."/>
            <person name="Wenzel S.C."/>
            <person name="Whitworth D.E."/>
            <person name="Wilhelm S."/>
            <person name="Wittmann C."/>
            <person name="Bloecker H."/>
            <person name="Puehler A."/>
            <person name="Mueller R."/>
        </authorList>
    </citation>
    <scope>NUCLEOTIDE SEQUENCE [LARGE SCALE GENOMIC DNA]</scope>
    <source>
        <strain evidence="3">So ce56</strain>
    </source>
</reference>
<evidence type="ECO:0000313" key="2">
    <source>
        <dbReference type="EMBL" id="CAN97819.1"/>
    </source>
</evidence>
<feature type="transmembrane region" description="Helical" evidence="1">
    <location>
        <begin position="12"/>
        <end position="30"/>
    </location>
</feature>
<feature type="transmembrane region" description="Helical" evidence="1">
    <location>
        <begin position="50"/>
        <end position="70"/>
    </location>
</feature>
<name>A9F5M6_SORC5</name>
<organism evidence="2 3">
    <name type="scientific">Sorangium cellulosum (strain So ce56)</name>
    <name type="common">Polyangium cellulosum (strain So ce56)</name>
    <dbReference type="NCBI Taxonomy" id="448385"/>
    <lineage>
        <taxon>Bacteria</taxon>
        <taxon>Pseudomonadati</taxon>
        <taxon>Myxococcota</taxon>
        <taxon>Polyangia</taxon>
        <taxon>Polyangiales</taxon>
        <taxon>Polyangiaceae</taxon>
        <taxon>Sorangium</taxon>
    </lineage>
</organism>
<keyword evidence="1" id="KW-1133">Transmembrane helix</keyword>
<proteinExistence type="predicted"/>
<keyword evidence="1" id="KW-0812">Transmembrane</keyword>
<keyword evidence="3" id="KW-1185">Reference proteome</keyword>
<dbReference type="EMBL" id="AM746676">
    <property type="protein sequence ID" value="CAN97819.1"/>
    <property type="molecule type" value="Genomic_DNA"/>
</dbReference>
<accession>A9F5M6</accession>
<feature type="transmembrane region" description="Helical" evidence="1">
    <location>
        <begin position="77"/>
        <end position="96"/>
    </location>
</feature>
<evidence type="ECO:0000313" key="3">
    <source>
        <dbReference type="Proteomes" id="UP000002139"/>
    </source>
</evidence>
<dbReference type="STRING" id="448385.sce7650"/>
<dbReference type="AlphaFoldDB" id="A9F5M6"/>
<dbReference type="eggNOG" id="ENOG5030TH9">
    <property type="taxonomic scope" value="Bacteria"/>
</dbReference>
<evidence type="ECO:0000256" key="1">
    <source>
        <dbReference type="SAM" id="Phobius"/>
    </source>
</evidence>
<dbReference type="KEGG" id="scl:sce7650"/>
<dbReference type="HOGENOM" id="CLU_551827_0_0_7"/>
<keyword evidence="1" id="KW-0472">Membrane</keyword>
<dbReference type="BioCyc" id="SCEL448385:SCE_RS39190-MONOMER"/>
<protein>
    <submittedName>
        <fullName evidence="2">Membrane protein</fullName>
    </submittedName>
</protein>
<sequence>MARGAVRARLEGEMSWGGLLVLAIVVRVIIEAAARKASPGAAPRPQMLGVGLWNVVVLFVFVPIAILLALALAGGQLWCAVPLAPLALLMAPWSFARLALIPLGLPRAAYFVASLSDGAFRADRRGGAALAAAWALCRARKPAAAVEAWVSERIERTGAAPAPSSASTAPLRGAGIAAGAMLAAYRGDVEGARALFDSVAGLDERACPDEARRIAAGWLAAEAASRGDWGAVSGYACVSGGRAMWLLGAVAARLVGEAPAPGALGLWLRWLIAPRRRATLPLVRRALAAGAGVPRPEPEAPEPCAAKVAEGDLWSRAVLLHAALLLRPRGQVSGDDLRRLGGAWDAALDDERAQAELRERAASLGASGAQAALGPLARAVEEDLAATLRAARVPRAAWDDLGATIGRTRRRLRDELLSEVEIACDALRRRVDERRELPALSEWREWTSLRAQYETAAVLVGVEFRRLAFPKLHADVCHAAVWLFNTRKERVIANAMFRWLLAEAEALGDSRLTALQRGNVECGV</sequence>
<gene>
    <name evidence="2" type="ordered locus">sce7650</name>
</gene>
<dbReference type="Proteomes" id="UP000002139">
    <property type="component" value="Chromosome"/>
</dbReference>